<dbReference type="GO" id="GO:0000155">
    <property type="term" value="F:phosphorelay sensor kinase activity"/>
    <property type="evidence" value="ECO:0007669"/>
    <property type="project" value="InterPro"/>
</dbReference>
<evidence type="ECO:0000256" key="1">
    <source>
        <dbReference type="ARBA" id="ARBA00000085"/>
    </source>
</evidence>
<dbReference type="CDD" id="cd16917">
    <property type="entry name" value="HATPase_UhpB-NarQ-NarX-like"/>
    <property type="match status" value="1"/>
</dbReference>
<dbReference type="AlphaFoldDB" id="A0A7T7M9U8"/>
<reference evidence="12 13" key="1">
    <citation type="submission" date="2020-12" db="EMBL/GenBank/DDBJ databases">
        <authorList>
            <person name="Zhou J."/>
        </authorList>
    </citation>
    <scope>NUCLEOTIDE SEQUENCE [LARGE SCALE GENOMIC DNA]</scope>
    <source>
        <strain evidence="12 13">CCUG 61299</strain>
    </source>
</reference>
<keyword evidence="8" id="KW-0902">Two-component regulatory system</keyword>
<dbReference type="RefSeq" id="WP_200276133.1">
    <property type="nucleotide sequence ID" value="NZ_CP066802.1"/>
</dbReference>
<protein>
    <recommendedName>
        <fullName evidence="2">histidine kinase</fullName>
        <ecNumber evidence="2">2.7.13.3</ecNumber>
    </recommendedName>
</protein>
<accession>A0A7T7M9U8</accession>
<evidence type="ECO:0000256" key="6">
    <source>
        <dbReference type="ARBA" id="ARBA00022777"/>
    </source>
</evidence>
<evidence type="ECO:0000256" key="8">
    <source>
        <dbReference type="ARBA" id="ARBA00023012"/>
    </source>
</evidence>
<evidence type="ECO:0000256" key="5">
    <source>
        <dbReference type="ARBA" id="ARBA00022741"/>
    </source>
</evidence>
<evidence type="ECO:0000256" key="7">
    <source>
        <dbReference type="ARBA" id="ARBA00022840"/>
    </source>
</evidence>
<proteinExistence type="predicted"/>
<keyword evidence="6 12" id="KW-0418">Kinase</keyword>
<dbReference type="Pfam" id="PF07730">
    <property type="entry name" value="HisKA_3"/>
    <property type="match status" value="1"/>
</dbReference>
<dbReference type="InterPro" id="IPR011712">
    <property type="entry name" value="Sig_transdc_His_kin_sub3_dim/P"/>
</dbReference>
<dbReference type="KEGG" id="awe:JG540_00865"/>
<dbReference type="Proteomes" id="UP000595895">
    <property type="component" value="Chromosome"/>
</dbReference>
<keyword evidence="13" id="KW-1185">Reference proteome</keyword>
<keyword evidence="3" id="KW-0597">Phosphoprotein</keyword>
<dbReference type="EC" id="2.7.13.3" evidence="2"/>
<dbReference type="InterPro" id="IPR050482">
    <property type="entry name" value="Sensor_HK_TwoCompSys"/>
</dbReference>
<keyword evidence="9" id="KW-1133">Transmembrane helix</keyword>
<sequence length="295" mass="30970">MLESWQTMRLSLRRFISGAVAVAGAVVCLLSPFVAVSPRPGLLVRLAVWGLLVAVVAGALWLRRRDRLAYEHALSDEAAARAVAEDRLAISRDLHDAISGSLGAITVRAAVAQRLEEDSAGLRRALADIEAASRDATRGLRRTLTVLRGEGLPAAGKEPVDGAAVSKTLAQEVERTRAAGLRVELDLRLEAFPVGLGPSVVAVVREGLDNVARHAGPTSARVSVRREGEWVLVGVVDDGAASGWVAQPGAGLGLKGLRERVQELGGYLDATSTGAGFALWARLPVRPVGLAEAAL</sequence>
<dbReference type="EMBL" id="CP066802">
    <property type="protein sequence ID" value="QQM67493.1"/>
    <property type="molecule type" value="Genomic_DNA"/>
</dbReference>
<keyword evidence="9" id="KW-0812">Transmembrane</keyword>
<keyword evidence="7" id="KW-0067">ATP-binding</keyword>
<feature type="domain" description="Histidine kinase/HSP90-like ATPase" evidence="10">
    <location>
        <begin position="200"/>
        <end position="286"/>
    </location>
</feature>
<dbReference type="SUPFAM" id="SSF55874">
    <property type="entry name" value="ATPase domain of HSP90 chaperone/DNA topoisomerase II/histidine kinase"/>
    <property type="match status" value="1"/>
</dbReference>
<comment type="catalytic activity">
    <reaction evidence="1">
        <text>ATP + protein L-histidine = ADP + protein N-phospho-L-histidine.</text>
        <dbReference type="EC" id="2.7.13.3"/>
    </reaction>
</comment>
<evidence type="ECO:0000256" key="3">
    <source>
        <dbReference type="ARBA" id="ARBA00022553"/>
    </source>
</evidence>
<keyword evidence="4" id="KW-0808">Transferase</keyword>
<evidence type="ECO:0000256" key="4">
    <source>
        <dbReference type="ARBA" id="ARBA00022679"/>
    </source>
</evidence>
<dbReference type="InterPro" id="IPR003594">
    <property type="entry name" value="HATPase_dom"/>
</dbReference>
<dbReference type="GO" id="GO:0016020">
    <property type="term" value="C:membrane"/>
    <property type="evidence" value="ECO:0007669"/>
    <property type="project" value="InterPro"/>
</dbReference>
<dbReference type="GO" id="GO:0005524">
    <property type="term" value="F:ATP binding"/>
    <property type="evidence" value="ECO:0007669"/>
    <property type="project" value="UniProtKB-KW"/>
</dbReference>
<feature type="domain" description="Signal transduction histidine kinase subgroup 3 dimerisation and phosphoacceptor" evidence="11">
    <location>
        <begin position="87"/>
        <end position="150"/>
    </location>
</feature>
<gene>
    <name evidence="12" type="ORF">JG540_00865</name>
</gene>
<dbReference type="InterPro" id="IPR036890">
    <property type="entry name" value="HATPase_C_sf"/>
</dbReference>
<organism evidence="12 13">
    <name type="scientific">Actinomyces weissii</name>
    <dbReference type="NCBI Taxonomy" id="675090"/>
    <lineage>
        <taxon>Bacteria</taxon>
        <taxon>Bacillati</taxon>
        <taxon>Actinomycetota</taxon>
        <taxon>Actinomycetes</taxon>
        <taxon>Actinomycetales</taxon>
        <taxon>Actinomycetaceae</taxon>
        <taxon>Actinomyces</taxon>
    </lineage>
</organism>
<evidence type="ECO:0000259" key="10">
    <source>
        <dbReference type="Pfam" id="PF02518"/>
    </source>
</evidence>
<dbReference type="GO" id="GO:0046983">
    <property type="term" value="F:protein dimerization activity"/>
    <property type="evidence" value="ECO:0007669"/>
    <property type="project" value="InterPro"/>
</dbReference>
<name>A0A7T7M9U8_9ACTO</name>
<dbReference type="Gene3D" id="1.20.5.1930">
    <property type="match status" value="1"/>
</dbReference>
<evidence type="ECO:0000256" key="9">
    <source>
        <dbReference type="SAM" id="Phobius"/>
    </source>
</evidence>
<dbReference type="PANTHER" id="PTHR24421:SF10">
    <property type="entry name" value="NITRATE_NITRITE SENSOR PROTEIN NARQ"/>
    <property type="match status" value="1"/>
</dbReference>
<feature type="transmembrane region" description="Helical" evidence="9">
    <location>
        <begin position="12"/>
        <end position="36"/>
    </location>
</feature>
<keyword evidence="5" id="KW-0547">Nucleotide-binding</keyword>
<keyword evidence="9" id="KW-0472">Membrane</keyword>
<evidence type="ECO:0000313" key="12">
    <source>
        <dbReference type="EMBL" id="QQM67493.1"/>
    </source>
</evidence>
<evidence type="ECO:0000259" key="11">
    <source>
        <dbReference type="Pfam" id="PF07730"/>
    </source>
</evidence>
<dbReference type="Gene3D" id="3.30.565.10">
    <property type="entry name" value="Histidine kinase-like ATPase, C-terminal domain"/>
    <property type="match status" value="1"/>
</dbReference>
<dbReference type="PANTHER" id="PTHR24421">
    <property type="entry name" value="NITRATE/NITRITE SENSOR PROTEIN NARX-RELATED"/>
    <property type="match status" value="1"/>
</dbReference>
<dbReference type="Pfam" id="PF02518">
    <property type="entry name" value="HATPase_c"/>
    <property type="match status" value="1"/>
</dbReference>
<evidence type="ECO:0000313" key="13">
    <source>
        <dbReference type="Proteomes" id="UP000595895"/>
    </source>
</evidence>
<evidence type="ECO:0000256" key="2">
    <source>
        <dbReference type="ARBA" id="ARBA00012438"/>
    </source>
</evidence>
<feature type="transmembrane region" description="Helical" evidence="9">
    <location>
        <begin position="42"/>
        <end position="62"/>
    </location>
</feature>